<dbReference type="InterPro" id="IPR029056">
    <property type="entry name" value="Ribokinase-like"/>
</dbReference>
<protein>
    <recommendedName>
        <fullName evidence="1">Carbohydrate kinase PfkB domain-containing protein</fullName>
    </recommendedName>
</protein>
<gene>
    <name evidence="2" type="ORF">METZ01_LOCUS326435</name>
</gene>
<name>A0A382PNP8_9ZZZZ</name>
<evidence type="ECO:0000259" key="1">
    <source>
        <dbReference type="Pfam" id="PF00294"/>
    </source>
</evidence>
<organism evidence="2">
    <name type="scientific">marine metagenome</name>
    <dbReference type="NCBI Taxonomy" id="408172"/>
    <lineage>
        <taxon>unclassified sequences</taxon>
        <taxon>metagenomes</taxon>
        <taxon>ecological metagenomes</taxon>
    </lineage>
</organism>
<proteinExistence type="predicted"/>
<dbReference type="Gene3D" id="3.40.1190.20">
    <property type="match status" value="1"/>
</dbReference>
<dbReference type="AlphaFoldDB" id="A0A382PNP8"/>
<reference evidence="2" key="1">
    <citation type="submission" date="2018-05" db="EMBL/GenBank/DDBJ databases">
        <authorList>
            <person name="Lanie J.A."/>
            <person name="Ng W.-L."/>
            <person name="Kazmierczak K.M."/>
            <person name="Andrzejewski T.M."/>
            <person name="Davidsen T.M."/>
            <person name="Wayne K.J."/>
            <person name="Tettelin H."/>
            <person name="Glass J.I."/>
            <person name="Rusch D."/>
            <person name="Podicherti R."/>
            <person name="Tsui H.-C.T."/>
            <person name="Winkler M.E."/>
        </authorList>
    </citation>
    <scope>NUCLEOTIDE SEQUENCE</scope>
</reference>
<sequence length="116" mass="12743">MGLEISGIGLVGKDPDGERIFSDCRAAGIDTRFLLSIEDAPTAYTDVMTVKDSGRRTFFHNRGANALLGPEHYPLDELDCRILTLGYLLLLDGMDHEDPEYGTRAARVLAGCRERG</sequence>
<accession>A0A382PNP8</accession>
<dbReference type="InterPro" id="IPR011611">
    <property type="entry name" value="PfkB_dom"/>
</dbReference>
<feature type="domain" description="Carbohydrate kinase PfkB" evidence="1">
    <location>
        <begin position="2"/>
        <end position="78"/>
    </location>
</feature>
<dbReference type="Pfam" id="PF00294">
    <property type="entry name" value="PfkB"/>
    <property type="match status" value="1"/>
</dbReference>
<feature type="non-terminal residue" evidence="2">
    <location>
        <position position="116"/>
    </location>
</feature>
<dbReference type="SUPFAM" id="SSF53613">
    <property type="entry name" value="Ribokinase-like"/>
    <property type="match status" value="1"/>
</dbReference>
<evidence type="ECO:0000313" key="2">
    <source>
        <dbReference type="EMBL" id="SVC73581.1"/>
    </source>
</evidence>
<dbReference type="EMBL" id="UINC01107879">
    <property type="protein sequence ID" value="SVC73581.1"/>
    <property type="molecule type" value="Genomic_DNA"/>
</dbReference>